<organism evidence="2 3">
    <name type="scientific">Polymorphospora lycopeni</name>
    <dbReference type="NCBI Taxonomy" id="3140240"/>
    <lineage>
        <taxon>Bacteria</taxon>
        <taxon>Bacillati</taxon>
        <taxon>Actinomycetota</taxon>
        <taxon>Actinomycetes</taxon>
        <taxon>Micromonosporales</taxon>
        <taxon>Micromonosporaceae</taxon>
        <taxon>Polymorphospora</taxon>
    </lineage>
</organism>
<accession>A0ABV5CVB3</accession>
<sequence length="267" mass="27642">MTTHLGTRRPAAARRSAPHGPAAAVMTSPTPVAVDLGSAYLTLWAGERGVTAAPTNEGRTPLIRRARIIDGPGSVALLSRLLLDYHDPVPAGAVVVACRPVLATPADQQLTRRVLTQVFAPSRLLFIDTLRAAAIGAGAATGRLLIADIGAELTEVAMLDGGHVVAARRADLGTRDLARGAGVDMLADTVVRALRDVCQQADTHRFASRALTRGLVLVGDGATRPDLTTQLVSRLRTSVHPAAAPHTVALTGASLAAMAAMRHPTAG</sequence>
<dbReference type="Proteomes" id="UP001582793">
    <property type="component" value="Unassembled WGS sequence"/>
</dbReference>
<reference evidence="2 3" key="1">
    <citation type="submission" date="2024-04" db="EMBL/GenBank/DDBJ databases">
        <title>Polymorphospora sp. isolated from Baiyangdian Lake in Xiong'an New Area.</title>
        <authorList>
            <person name="Zhang X."/>
            <person name="Liu J."/>
        </authorList>
    </citation>
    <scope>NUCLEOTIDE SEQUENCE [LARGE SCALE GENOMIC DNA]</scope>
    <source>
        <strain evidence="2 3">2-325</strain>
    </source>
</reference>
<keyword evidence="3" id="KW-1185">Reference proteome</keyword>
<comment type="caution">
    <text evidence="2">The sequence shown here is derived from an EMBL/GenBank/DDBJ whole genome shotgun (WGS) entry which is preliminary data.</text>
</comment>
<dbReference type="RefSeq" id="WP_375735433.1">
    <property type="nucleotide sequence ID" value="NZ_JBCGDC010000067.1"/>
</dbReference>
<protein>
    <submittedName>
        <fullName evidence="2">Cell shape-determining protein MreB</fullName>
    </submittedName>
</protein>
<evidence type="ECO:0000313" key="2">
    <source>
        <dbReference type="EMBL" id="MFB6395734.1"/>
    </source>
</evidence>
<proteinExistence type="predicted"/>
<gene>
    <name evidence="2" type="ORF">AAFH96_21850</name>
</gene>
<feature type="compositionally biased region" description="Low complexity" evidence="1">
    <location>
        <begin position="8"/>
        <end position="24"/>
    </location>
</feature>
<evidence type="ECO:0000313" key="3">
    <source>
        <dbReference type="Proteomes" id="UP001582793"/>
    </source>
</evidence>
<evidence type="ECO:0000256" key="1">
    <source>
        <dbReference type="SAM" id="MobiDB-lite"/>
    </source>
</evidence>
<dbReference type="Gene3D" id="3.30.420.40">
    <property type="match status" value="1"/>
</dbReference>
<dbReference type="EMBL" id="JBCGDC010000067">
    <property type="protein sequence ID" value="MFB6395734.1"/>
    <property type="molecule type" value="Genomic_DNA"/>
</dbReference>
<feature type="region of interest" description="Disordered" evidence="1">
    <location>
        <begin position="1"/>
        <end position="26"/>
    </location>
</feature>
<name>A0ABV5CVB3_9ACTN</name>